<dbReference type="GO" id="GO:0005509">
    <property type="term" value="F:calcium ion binding"/>
    <property type="evidence" value="ECO:0007669"/>
    <property type="project" value="InterPro"/>
</dbReference>
<organism evidence="4">
    <name type="scientific">Arcella intermedia</name>
    <dbReference type="NCBI Taxonomy" id="1963864"/>
    <lineage>
        <taxon>Eukaryota</taxon>
        <taxon>Amoebozoa</taxon>
        <taxon>Tubulinea</taxon>
        <taxon>Elardia</taxon>
        <taxon>Arcellinida</taxon>
        <taxon>Sphaerothecina</taxon>
        <taxon>Arcellidae</taxon>
        <taxon>Arcella</taxon>
    </lineage>
</organism>
<dbReference type="InterPro" id="IPR002048">
    <property type="entry name" value="EF_hand_dom"/>
</dbReference>
<dbReference type="FunFam" id="1.10.238.10:FF:000003">
    <property type="entry name" value="Calmodulin A"/>
    <property type="match status" value="1"/>
</dbReference>
<evidence type="ECO:0000259" key="3">
    <source>
        <dbReference type="PROSITE" id="PS50222"/>
    </source>
</evidence>
<keyword evidence="2" id="KW-0106">Calcium</keyword>
<evidence type="ECO:0000313" key="4">
    <source>
        <dbReference type="EMBL" id="NDV38549.1"/>
    </source>
</evidence>
<dbReference type="InterPro" id="IPR050145">
    <property type="entry name" value="Centrin_CML-like"/>
</dbReference>
<reference evidence="4" key="1">
    <citation type="journal article" date="2020" name="J. Eukaryot. Microbiol.">
        <title>De novo Sequencing, Assembly and Annotation of the Transcriptome for the Free-Living Testate Amoeba Arcella intermedia.</title>
        <authorList>
            <person name="Ribeiro G.M."/>
            <person name="Porfirio-Sousa A.L."/>
            <person name="Maurer-Alcala X.X."/>
            <person name="Katz L.A."/>
            <person name="Lahr D.J.G."/>
        </authorList>
    </citation>
    <scope>NUCLEOTIDE SEQUENCE</scope>
</reference>
<feature type="domain" description="EF-hand" evidence="3">
    <location>
        <begin position="104"/>
        <end position="139"/>
    </location>
</feature>
<dbReference type="InterPro" id="IPR011992">
    <property type="entry name" value="EF-hand-dom_pair"/>
</dbReference>
<dbReference type="PANTHER" id="PTHR23050">
    <property type="entry name" value="CALCIUM BINDING PROTEIN"/>
    <property type="match status" value="1"/>
</dbReference>
<dbReference type="Pfam" id="PF13499">
    <property type="entry name" value="EF-hand_7"/>
    <property type="match status" value="2"/>
</dbReference>
<dbReference type="Gene3D" id="1.10.238.10">
    <property type="entry name" value="EF-hand"/>
    <property type="match status" value="2"/>
</dbReference>
<dbReference type="SUPFAM" id="SSF47473">
    <property type="entry name" value="EF-hand"/>
    <property type="match status" value="1"/>
</dbReference>
<dbReference type="PROSITE" id="PS50222">
    <property type="entry name" value="EF_HAND_2"/>
    <property type="match status" value="4"/>
</dbReference>
<keyword evidence="1" id="KW-0677">Repeat</keyword>
<protein>
    <recommendedName>
        <fullName evidence="3">EF-hand domain-containing protein</fullName>
    </recommendedName>
</protein>
<dbReference type="AlphaFoldDB" id="A0A6B2LN05"/>
<feature type="domain" description="EF-hand" evidence="3">
    <location>
        <begin position="1"/>
        <end position="20"/>
    </location>
</feature>
<feature type="domain" description="EF-hand" evidence="3">
    <location>
        <begin position="67"/>
        <end position="102"/>
    </location>
</feature>
<feature type="domain" description="EF-hand" evidence="3">
    <location>
        <begin position="21"/>
        <end position="56"/>
    </location>
</feature>
<sequence>MDGYIDIHEFRDMVYELGYFLNENELNVALVRIDTSGDGLISYPEFLKWWKLEQRFAKLSLSEEESAKLTQSTNYYRYFDKDKSGVLDRDEFTALHADLKRNNLIQRTLEQAIEDLDINHDGRISFNEYVDWLLRMGAIQVTPFTD</sequence>
<dbReference type="EMBL" id="GIBP01009580">
    <property type="protein sequence ID" value="NDV38549.1"/>
    <property type="molecule type" value="Transcribed_RNA"/>
</dbReference>
<proteinExistence type="predicted"/>
<dbReference type="InterPro" id="IPR018247">
    <property type="entry name" value="EF_Hand_1_Ca_BS"/>
</dbReference>
<dbReference type="PROSITE" id="PS00018">
    <property type="entry name" value="EF_HAND_1"/>
    <property type="match status" value="3"/>
</dbReference>
<dbReference type="SMART" id="SM00054">
    <property type="entry name" value="EFh"/>
    <property type="match status" value="3"/>
</dbReference>
<evidence type="ECO:0000256" key="2">
    <source>
        <dbReference type="ARBA" id="ARBA00022837"/>
    </source>
</evidence>
<evidence type="ECO:0000256" key="1">
    <source>
        <dbReference type="ARBA" id="ARBA00022737"/>
    </source>
</evidence>
<name>A0A6B2LN05_9EUKA</name>
<accession>A0A6B2LN05</accession>